<comment type="caution">
    <text evidence="8">The sequence shown here is derived from an EMBL/GenBank/DDBJ whole genome shotgun (WGS) entry which is preliminary data.</text>
</comment>
<dbReference type="Pfam" id="PF10590">
    <property type="entry name" value="PNP_phzG_C"/>
    <property type="match status" value="1"/>
</dbReference>
<evidence type="ECO:0000313" key="8">
    <source>
        <dbReference type="EMBL" id="GAA0944497.1"/>
    </source>
</evidence>
<comment type="similarity">
    <text evidence="1 5">Belongs to the pyridoxamine 5'-phosphate oxidase family.</text>
</comment>
<feature type="binding site" evidence="5">
    <location>
        <position position="141"/>
    </location>
    <ligand>
        <name>substrate</name>
    </ligand>
</feature>
<dbReference type="InterPro" id="IPR019740">
    <property type="entry name" value="Pyridox_Oxase_CS"/>
</dbReference>
<dbReference type="InterPro" id="IPR011576">
    <property type="entry name" value="Pyridox_Oxase_N"/>
</dbReference>
<feature type="binding site" evidence="5">
    <location>
        <begin position="202"/>
        <end position="204"/>
    </location>
    <ligand>
        <name>substrate</name>
    </ligand>
</feature>
<dbReference type="SUPFAM" id="SSF50475">
    <property type="entry name" value="FMN-binding split barrel"/>
    <property type="match status" value="1"/>
</dbReference>
<feature type="binding site" evidence="5">
    <location>
        <position position="196"/>
    </location>
    <ligand>
        <name>FMN</name>
        <dbReference type="ChEBI" id="CHEBI:58210"/>
    </ligand>
</feature>
<feature type="binding site" evidence="5">
    <location>
        <position position="76"/>
    </location>
    <ligand>
        <name>substrate</name>
    </ligand>
</feature>
<keyword evidence="9" id="KW-1185">Reference proteome</keyword>
<dbReference type="PIRSF" id="PIRSF000190">
    <property type="entry name" value="Pyd_amn-ph_oxd"/>
    <property type="match status" value="1"/>
</dbReference>
<dbReference type="Proteomes" id="UP001500665">
    <property type="component" value="Unassembled WGS sequence"/>
</dbReference>
<feature type="binding site" evidence="5">
    <location>
        <position position="93"/>
    </location>
    <ligand>
        <name>FMN</name>
        <dbReference type="ChEBI" id="CHEBI:58210"/>
    </ligand>
</feature>
<proteinExistence type="inferred from homology"/>
<dbReference type="Gene3D" id="2.30.110.10">
    <property type="entry name" value="Electron Transport, Fmn-binding Protein, Chain A"/>
    <property type="match status" value="1"/>
</dbReference>
<name>A0ABN1QMD5_9ACTN</name>
<feature type="domain" description="Pyridoxamine 5'-phosphate oxidase N-terminal" evidence="6">
    <location>
        <begin position="44"/>
        <end position="165"/>
    </location>
</feature>
<evidence type="ECO:0000256" key="4">
    <source>
        <dbReference type="ARBA" id="ARBA00023002"/>
    </source>
</evidence>
<feature type="binding site" evidence="5">
    <location>
        <begin position="71"/>
        <end position="76"/>
    </location>
    <ligand>
        <name>FMN</name>
        <dbReference type="ChEBI" id="CHEBI:58210"/>
    </ligand>
</feature>
<feature type="binding site" evidence="5">
    <location>
        <position position="92"/>
    </location>
    <ligand>
        <name>FMN</name>
        <dbReference type="ChEBI" id="CHEBI:58210"/>
    </ligand>
</feature>
<comment type="pathway">
    <text evidence="5">Cofactor metabolism; pyridoxal 5'-phosphate salvage; pyridoxal 5'-phosphate from pyridoxamine 5'-phosphate: step 1/1.</text>
</comment>
<dbReference type="PROSITE" id="PS01064">
    <property type="entry name" value="PYRIDOX_OXIDASE"/>
    <property type="match status" value="1"/>
</dbReference>
<dbReference type="NCBIfam" id="NF004231">
    <property type="entry name" value="PRK05679.1"/>
    <property type="match status" value="1"/>
</dbReference>
<organism evidence="8 9">
    <name type="scientific">Actinocorallia libanotica</name>
    <dbReference type="NCBI Taxonomy" id="46162"/>
    <lineage>
        <taxon>Bacteria</taxon>
        <taxon>Bacillati</taxon>
        <taxon>Actinomycetota</taxon>
        <taxon>Actinomycetes</taxon>
        <taxon>Streptosporangiales</taxon>
        <taxon>Thermomonosporaceae</taxon>
        <taxon>Actinocorallia</taxon>
    </lineage>
</organism>
<feature type="binding site" evidence="5">
    <location>
        <position position="137"/>
    </location>
    <ligand>
        <name>substrate</name>
    </ligand>
</feature>
<dbReference type="PANTHER" id="PTHR10851:SF0">
    <property type="entry name" value="PYRIDOXINE-5'-PHOSPHATE OXIDASE"/>
    <property type="match status" value="1"/>
</dbReference>
<feature type="domain" description="Pyridoxine 5'-phosphate oxidase dimerisation C-terminal" evidence="7">
    <location>
        <begin position="183"/>
        <end position="226"/>
    </location>
</feature>
<feature type="binding site" evidence="5">
    <location>
        <begin position="86"/>
        <end position="87"/>
    </location>
    <ligand>
        <name>FMN</name>
        <dbReference type="ChEBI" id="CHEBI:58210"/>
    </ligand>
</feature>
<evidence type="ECO:0000313" key="9">
    <source>
        <dbReference type="Proteomes" id="UP001500665"/>
    </source>
</evidence>
<dbReference type="EMBL" id="BAAAHH010000005">
    <property type="protein sequence ID" value="GAA0944497.1"/>
    <property type="molecule type" value="Genomic_DNA"/>
</dbReference>
<feature type="binding site" evidence="5">
    <location>
        <position position="115"/>
    </location>
    <ligand>
        <name>FMN</name>
        <dbReference type="ChEBI" id="CHEBI:58210"/>
    </ligand>
</feature>
<dbReference type="HAMAP" id="MF_01629">
    <property type="entry name" value="PdxH"/>
    <property type="match status" value="1"/>
</dbReference>
<dbReference type="InterPro" id="IPR012349">
    <property type="entry name" value="Split_barrel_FMN-bd"/>
</dbReference>
<evidence type="ECO:0000259" key="7">
    <source>
        <dbReference type="Pfam" id="PF10590"/>
    </source>
</evidence>
<dbReference type="EC" id="1.4.3.5" evidence="5"/>
<evidence type="ECO:0000256" key="5">
    <source>
        <dbReference type="HAMAP-Rule" id="MF_01629"/>
    </source>
</evidence>
<comment type="pathway">
    <text evidence="5">Cofactor metabolism; pyridoxal 5'-phosphate salvage; pyridoxal 5'-phosphate from pyridoxine 5'-phosphate: step 1/1.</text>
</comment>
<protein>
    <recommendedName>
        <fullName evidence="5">Pyridoxine/pyridoxamine 5'-phosphate oxidase</fullName>
        <ecNumber evidence="5">1.4.3.5</ecNumber>
    </recommendedName>
    <alternativeName>
        <fullName evidence="5">PNP/PMP oxidase</fullName>
        <shortName evidence="5">PNPOx</shortName>
    </alternativeName>
    <alternativeName>
        <fullName evidence="5">Pyridoxal 5'-phosphate synthase</fullName>
    </alternativeName>
</protein>
<accession>A0ABN1QMD5</accession>
<dbReference type="Pfam" id="PF01243">
    <property type="entry name" value="PNPOx_N"/>
    <property type="match status" value="1"/>
</dbReference>
<keyword evidence="3 5" id="KW-0288">FMN</keyword>
<sequence length="226" mass="25154">MGGLDTVQRLPADPAGLRISYERGALAEETAPLEPFALFADWFADAVDAGLPDPNAMVLATASAQGRPRNRTVLLKGFGGDGFRFFTNHTSRKAADLAENPWASLLFPWHPLQRQVIVTGRAERLSPEEDAAYFRTRPHGSQIGAWASRQSSVIPGRRVLEERFAALADRWPEPGDVPVPDFWGGYLVVPDAVEFWQGRPDRLHDRLRYTREEGPAGGWLRERLSP</sequence>
<feature type="binding site" evidence="5">
    <location>
        <position position="206"/>
    </location>
    <ligand>
        <name>FMN</name>
        <dbReference type="ChEBI" id="CHEBI:58210"/>
    </ligand>
</feature>
<comment type="cofactor">
    <cofactor evidence="5">
        <name>FMN</name>
        <dbReference type="ChEBI" id="CHEBI:58210"/>
    </cofactor>
    <text evidence="5">Binds 1 FMN per subunit.</text>
</comment>
<evidence type="ECO:0000256" key="2">
    <source>
        <dbReference type="ARBA" id="ARBA00022630"/>
    </source>
</evidence>
<keyword evidence="2 5" id="KW-0285">Flavoprotein</keyword>
<evidence type="ECO:0000256" key="1">
    <source>
        <dbReference type="ARBA" id="ARBA00007301"/>
    </source>
</evidence>
<dbReference type="InterPro" id="IPR019576">
    <property type="entry name" value="Pyridoxamine_oxidase_dimer_C"/>
</dbReference>
<gene>
    <name evidence="5 8" type="primary">pdxH</name>
    <name evidence="8" type="ORF">GCM10009550_17470</name>
</gene>
<dbReference type="NCBIfam" id="TIGR00558">
    <property type="entry name" value="pdxH"/>
    <property type="match status" value="1"/>
</dbReference>
<keyword evidence="5" id="KW-0664">Pyridoxine biosynthesis</keyword>
<feature type="binding site" evidence="5">
    <location>
        <position position="133"/>
    </location>
    <ligand>
        <name>substrate</name>
    </ligand>
</feature>
<keyword evidence="4 5" id="KW-0560">Oxidoreductase</keyword>
<comment type="subunit">
    <text evidence="5">Homodimer.</text>
</comment>
<reference evidence="8 9" key="1">
    <citation type="journal article" date="2019" name="Int. J. Syst. Evol. Microbiol.">
        <title>The Global Catalogue of Microorganisms (GCM) 10K type strain sequencing project: providing services to taxonomists for standard genome sequencing and annotation.</title>
        <authorList>
            <consortium name="The Broad Institute Genomics Platform"/>
            <consortium name="The Broad Institute Genome Sequencing Center for Infectious Disease"/>
            <person name="Wu L."/>
            <person name="Ma J."/>
        </authorList>
    </citation>
    <scope>NUCLEOTIDE SEQUENCE [LARGE SCALE GENOMIC DNA]</scope>
    <source>
        <strain evidence="8 9">JCM 10696</strain>
    </source>
</reference>
<evidence type="ECO:0000256" key="3">
    <source>
        <dbReference type="ARBA" id="ARBA00022643"/>
    </source>
</evidence>
<dbReference type="PANTHER" id="PTHR10851">
    <property type="entry name" value="PYRIDOXINE-5-PHOSPHATE OXIDASE"/>
    <property type="match status" value="1"/>
</dbReference>
<dbReference type="InterPro" id="IPR000659">
    <property type="entry name" value="Pyridox_Oxase"/>
</dbReference>
<comment type="catalytic activity">
    <reaction evidence="5">
        <text>pyridoxine 5'-phosphate + O2 = pyridoxal 5'-phosphate + H2O2</text>
        <dbReference type="Rhea" id="RHEA:15149"/>
        <dbReference type="ChEBI" id="CHEBI:15379"/>
        <dbReference type="ChEBI" id="CHEBI:16240"/>
        <dbReference type="ChEBI" id="CHEBI:58589"/>
        <dbReference type="ChEBI" id="CHEBI:597326"/>
        <dbReference type="EC" id="1.4.3.5"/>
    </reaction>
</comment>
<comment type="function">
    <text evidence="5">Catalyzes the oxidation of either pyridoxine 5'-phosphate (PNP) or pyridoxamine 5'-phosphate (PMP) into pyridoxal 5'-phosphate (PLP).</text>
</comment>
<feature type="binding site" evidence="5">
    <location>
        <begin position="150"/>
        <end position="151"/>
    </location>
    <ligand>
        <name>FMN</name>
        <dbReference type="ChEBI" id="CHEBI:58210"/>
    </ligand>
</feature>
<evidence type="ECO:0000259" key="6">
    <source>
        <dbReference type="Pfam" id="PF01243"/>
    </source>
</evidence>
<comment type="catalytic activity">
    <reaction evidence="5">
        <text>pyridoxamine 5'-phosphate + O2 + H2O = pyridoxal 5'-phosphate + H2O2 + NH4(+)</text>
        <dbReference type="Rhea" id="RHEA:15817"/>
        <dbReference type="ChEBI" id="CHEBI:15377"/>
        <dbReference type="ChEBI" id="CHEBI:15379"/>
        <dbReference type="ChEBI" id="CHEBI:16240"/>
        <dbReference type="ChEBI" id="CHEBI:28938"/>
        <dbReference type="ChEBI" id="CHEBI:58451"/>
        <dbReference type="ChEBI" id="CHEBI:597326"/>
        <dbReference type="EC" id="1.4.3.5"/>
    </reaction>
</comment>